<dbReference type="GO" id="GO:0005886">
    <property type="term" value="C:plasma membrane"/>
    <property type="evidence" value="ECO:0007669"/>
    <property type="project" value="TreeGrafter"/>
</dbReference>
<keyword evidence="3" id="KW-1185">Reference proteome</keyword>
<dbReference type="RefSeq" id="WP_072849250.1">
    <property type="nucleotide sequence ID" value="NZ_FQVI01000002.1"/>
</dbReference>
<dbReference type="GO" id="GO:0015293">
    <property type="term" value="F:symporter activity"/>
    <property type="evidence" value="ECO:0007669"/>
    <property type="project" value="InterPro"/>
</dbReference>
<sequence length="462" mass="51285">MGTKTENKEKLSAFRVIGYASGDFANNFSWALVSGYLLYFWTDVALIPAALCGTFMLLSKGIDAVSDPIVGALADRTKSKWGRYRPWIIFAAVPMLIFNIMSFTVFPSDNVNVRAVYALAVYVVLVIAYTCVNIPYSAMPAAITRDDNERSKLSSWRMTGAFIATLILSQGVLRVVNFAGKGDEAKGYFYAAIIFSAIAFPIYLFCFKTTRETVDIPMTEEKMSLKEYVRVLKGNRPVHILIISFVCWGFYEAAIGAVRMYYFKYYVGDANLFMLNSSLMFLGRVFGTYSLAFLVKKVSNKRTLPLIGFMASGILMVIMNFLPVHTQTGLNSYHFMTFLTGIGGGLGLASLFGMVPDCSEYTQYKYHTHAIGFISAFINFAFKLGMAFCTAFIGWILSALGYMANAEQNTSVLTAINLTMNGICGILLIGAAAALIFYGIDKKTYAGMRREIEKKIEESHEL</sequence>
<keyword evidence="1" id="KW-0812">Transmembrane</keyword>
<dbReference type="CDD" id="cd17332">
    <property type="entry name" value="MFS_MelB_like"/>
    <property type="match status" value="1"/>
</dbReference>
<gene>
    <name evidence="2" type="ORF">SAMN02745158_00841</name>
</gene>
<dbReference type="NCBIfam" id="TIGR00792">
    <property type="entry name" value="gph"/>
    <property type="match status" value="1"/>
</dbReference>
<evidence type="ECO:0000313" key="3">
    <source>
        <dbReference type="Proteomes" id="UP000184245"/>
    </source>
</evidence>
<name>A0A1M4UC49_9CLOT</name>
<dbReference type="InterPro" id="IPR039672">
    <property type="entry name" value="MFS_2"/>
</dbReference>
<dbReference type="InterPro" id="IPR036259">
    <property type="entry name" value="MFS_trans_sf"/>
</dbReference>
<evidence type="ECO:0000313" key="2">
    <source>
        <dbReference type="EMBL" id="SHE54254.1"/>
    </source>
</evidence>
<dbReference type="EMBL" id="FQVI01000002">
    <property type="protein sequence ID" value="SHE54254.1"/>
    <property type="molecule type" value="Genomic_DNA"/>
</dbReference>
<dbReference type="PANTHER" id="PTHR11328">
    <property type="entry name" value="MAJOR FACILITATOR SUPERFAMILY DOMAIN-CONTAINING PROTEIN"/>
    <property type="match status" value="1"/>
</dbReference>
<feature type="transmembrane region" description="Helical" evidence="1">
    <location>
        <begin position="335"/>
        <end position="355"/>
    </location>
</feature>
<feature type="transmembrane region" description="Helical" evidence="1">
    <location>
        <begin position="36"/>
        <end position="58"/>
    </location>
</feature>
<feature type="transmembrane region" description="Helical" evidence="1">
    <location>
        <begin position="188"/>
        <end position="207"/>
    </location>
</feature>
<feature type="transmembrane region" description="Helical" evidence="1">
    <location>
        <begin position="418"/>
        <end position="440"/>
    </location>
</feature>
<keyword evidence="1" id="KW-0472">Membrane</keyword>
<evidence type="ECO:0000256" key="1">
    <source>
        <dbReference type="SAM" id="Phobius"/>
    </source>
</evidence>
<organism evidence="2 3">
    <name type="scientific">Lactonifactor longoviformis DSM 17459</name>
    <dbReference type="NCBI Taxonomy" id="1122155"/>
    <lineage>
        <taxon>Bacteria</taxon>
        <taxon>Bacillati</taxon>
        <taxon>Bacillota</taxon>
        <taxon>Clostridia</taxon>
        <taxon>Eubacteriales</taxon>
        <taxon>Clostridiaceae</taxon>
        <taxon>Lactonifactor</taxon>
    </lineage>
</organism>
<feature type="transmembrane region" description="Helical" evidence="1">
    <location>
        <begin position="306"/>
        <end position="323"/>
    </location>
</feature>
<protein>
    <submittedName>
        <fullName evidence="2">Glycoside/pentoside/hexuronide:cation symporter, GPH family</fullName>
    </submittedName>
</protein>
<dbReference type="Gene3D" id="1.20.1250.20">
    <property type="entry name" value="MFS general substrate transporter like domains"/>
    <property type="match status" value="1"/>
</dbReference>
<dbReference type="Pfam" id="PF13347">
    <property type="entry name" value="MFS_2"/>
    <property type="match status" value="1"/>
</dbReference>
<keyword evidence="1" id="KW-1133">Transmembrane helix</keyword>
<accession>A0A1M4UC49</accession>
<feature type="transmembrane region" description="Helical" evidence="1">
    <location>
        <begin position="156"/>
        <end position="176"/>
    </location>
</feature>
<feature type="transmembrane region" description="Helical" evidence="1">
    <location>
        <begin position="115"/>
        <end position="136"/>
    </location>
</feature>
<dbReference type="AlphaFoldDB" id="A0A1M4UC49"/>
<feature type="transmembrane region" description="Helical" evidence="1">
    <location>
        <begin position="240"/>
        <end position="262"/>
    </location>
</feature>
<feature type="transmembrane region" description="Helical" evidence="1">
    <location>
        <begin position="274"/>
        <end position="294"/>
    </location>
</feature>
<feature type="transmembrane region" description="Helical" evidence="1">
    <location>
        <begin position="376"/>
        <end position="398"/>
    </location>
</feature>
<dbReference type="GO" id="GO:0008643">
    <property type="term" value="P:carbohydrate transport"/>
    <property type="evidence" value="ECO:0007669"/>
    <property type="project" value="InterPro"/>
</dbReference>
<proteinExistence type="predicted"/>
<dbReference type="SUPFAM" id="SSF103473">
    <property type="entry name" value="MFS general substrate transporter"/>
    <property type="match status" value="1"/>
</dbReference>
<dbReference type="InterPro" id="IPR001927">
    <property type="entry name" value="Na/Gal_symport"/>
</dbReference>
<dbReference type="STRING" id="1122155.SAMN02745158_00841"/>
<reference evidence="2 3" key="1">
    <citation type="submission" date="2016-11" db="EMBL/GenBank/DDBJ databases">
        <authorList>
            <person name="Jaros S."/>
            <person name="Januszkiewicz K."/>
            <person name="Wedrychowicz H."/>
        </authorList>
    </citation>
    <scope>NUCLEOTIDE SEQUENCE [LARGE SCALE GENOMIC DNA]</scope>
    <source>
        <strain evidence="2 3">DSM 17459</strain>
    </source>
</reference>
<dbReference type="Proteomes" id="UP000184245">
    <property type="component" value="Unassembled WGS sequence"/>
</dbReference>
<dbReference type="GO" id="GO:0006814">
    <property type="term" value="P:sodium ion transport"/>
    <property type="evidence" value="ECO:0007669"/>
    <property type="project" value="InterPro"/>
</dbReference>
<dbReference type="OrthoDB" id="9764596at2"/>
<dbReference type="PANTHER" id="PTHR11328:SF24">
    <property type="entry name" value="MAJOR FACILITATOR SUPERFAMILY (MFS) PROFILE DOMAIN-CONTAINING PROTEIN"/>
    <property type="match status" value="1"/>
</dbReference>
<feature type="transmembrane region" description="Helical" evidence="1">
    <location>
        <begin position="86"/>
        <end position="103"/>
    </location>
</feature>